<feature type="compositionally biased region" description="Basic and acidic residues" evidence="1">
    <location>
        <begin position="18"/>
        <end position="34"/>
    </location>
</feature>
<evidence type="ECO:0000313" key="3">
    <source>
        <dbReference type="EMBL" id="EMY34588.1"/>
    </source>
</evidence>
<dbReference type="RefSeq" id="WP_005268619.1">
    <property type="nucleotide sequence ID" value="NZ_ANPE02000108.1"/>
</dbReference>
<feature type="compositionally biased region" description="Polar residues" evidence="1">
    <location>
        <begin position="81"/>
        <end position="94"/>
    </location>
</feature>
<feature type="region of interest" description="Disordered" evidence="1">
    <location>
        <begin position="175"/>
        <end position="196"/>
    </location>
</feature>
<accession>N1V8L0</accession>
<dbReference type="SMART" id="SM00959">
    <property type="entry name" value="Rho_N"/>
    <property type="match status" value="1"/>
</dbReference>
<name>N1V8L0_9MICC</name>
<dbReference type="EMBL" id="ANPE02000108">
    <property type="protein sequence ID" value="EMY34588.1"/>
    <property type="molecule type" value="Genomic_DNA"/>
</dbReference>
<dbReference type="Gene3D" id="1.10.720.10">
    <property type="match status" value="1"/>
</dbReference>
<dbReference type="InterPro" id="IPR036269">
    <property type="entry name" value="Rho_N_sf"/>
</dbReference>
<dbReference type="GO" id="GO:0006353">
    <property type="term" value="P:DNA-templated transcription termination"/>
    <property type="evidence" value="ECO:0007669"/>
    <property type="project" value="InterPro"/>
</dbReference>
<evidence type="ECO:0000259" key="2">
    <source>
        <dbReference type="SMART" id="SM00959"/>
    </source>
</evidence>
<dbReference type="OrthoDB" id="9808866at2"/>
<feature type="region of interest" description="Disordered" evidence="1">
    <location>
        <begin position="1"/>
        <end position="108"/>
    </location>
</feature>
<proteinExistence type="predicted"/>
<dbReference type="AlphaFoldDB" id="N1V8L0"/>
<gene>
    <name evidence="3" type="ORF">D477_008803</name>
</gene>
<protein>
    <recommendedName>
        <fullName evidence="2">Rho termination factor-like N-terminal domain-containing protein</fullName>
    </recommendedName>
</protein>
<reference evidence="3 4" key="1">
    <citation type="journal article" date="2013" name="Genome Announc.">
        <title>Draft Genome Sequence of Arthrobacter crystallopoietes Strain BAB-32, Revealing Genes for Bioremediation.</title>
        <authorList>
            <person name="Joshi M.N."/>
            <person name="Pandit A.S."/>
            <person name="Sharma A."/>
            <person name="Pandya R.V."/>
            <person name="Desai S.M."/>
            <person name="Saxena A.K."/>
            <person name="Bagatharia S.B."/>
        </authorList>
    </citation>
    <scope>NUCLEOTIDE SEQUENCE [LARGE SCALE GENOMIC DNA]</scope>
    <source>
        <strain evidence="3 4">BAB-32</strain>
    </source>
</reference>
<dbReference type="Pfam" id="PF07498">
    <property type="entry name" value="Rho_N"/>
    <property type="match status" value="1"/>
</dbReference>
<sequence>MANEPGNQTPNTPDVNESELRDMKVDDLRQKAKDAGIGSTSDMKKEELIDALVQAGKGRQGEGGSEDVGAGPEGGKVRTGPKTSDSLKYSQEVTSPDEEPERQGRSLVTTHHEVIKQWAEARNAKPATVSGTEHGDHLGVLRFDFGGGSSDLREVSWDEWFKTFDERQLNFIYQEERSDGSQSNFFQLENPGREDA</sequence>
<keyword evidence="4" id="KW-1185">Reference proteome</keyword>
<feature type="domain" description="Rho termination factor-like N-terminal" evidence="2">
    <location>
        <begin position="19"/>
        <end position="59"/>
    </location>
</feature>
<dbReference type="Proteomes" id="UP000010729">
    <property type="component" value="Unassembled WGS sequence"/>
</dbReference>
<feature type="compositionally biased region" description="Polar residues" evidence="1">
    <location>
        <begin position="1"/>
        <end position="15"/>
    </location>
</feature>
<dbReference type="SUPFAM" id="SSF68912">
    <property type="entry name" value="Rho N-terminal domain-like"/>
    <property type="match status" value="1"/>
</dbReference>
<comment type="caution">
    <text evidence="3">The sequence shown here is derived from an EMBL/GenBank/DDBJ whole genome shotgun (WGS) entry which is preliminary data.</text>
</comment>
<evidence type="ECO:0000313" key="4">
    <source>
        <dbReference type="Proteomes" id="UP000010729"/>
    </source>
</evidence>
<evidence type="ECO:0000256" key="1">
    <source>
        <dbReference type="SAM" id="MobiDB-lite"/>
    </source>
</evidence>
<dbReference type="InterPro" id="IPR011112">
    <property type="entry name" value="Rho-like_N"/>
</dbReference>
<organism evidence="3 4">
    <name type="scientific">Arthrobacter crystallopoietes BAB-32</name>
    <dbReference type="NCBI Taxonomy" id="1246476"/>
    <lineage>
        <taxon>Bacteria</taxon>
        <taxon>Bacillati</taxon>
        <taxon>Actinomycetota</taxon>
        <taxon>Actinomycetes</taxon>
        <taxon>Micrococcales</taxon>
        <taxon>Micrococcaceae</taxon>
        <taxon>Crystallibacter</taxon>
    </lineage>
</organism>